<reference evidence="3 4" key="1">
    <citation type="submission" date="2019-03" db="EMBL/GenBank/DDBJ databases">
        <title>Draft genome sequences of novel Actinobacteria.</title>
        <authorList>
            <person name="Sahin N."/>
            <person name="Ay H."/>
            <person name="Saygin H."/>
        </authorList>
    </citation>
    <scope>NUCLEOTIDE SEQUENCE [LARGE SCALE GENOMIC DNA]</scope>
    <source>
        <strain evidence="3 4">DSM 41900</strain>
    </source>
</reference>
<keyword evidence="4" id="KW-1185">Reference proteome</keyword>
<evidence type="ECO:0000313" key="3">
    <source>
        <dbReference type="EMBL" id="TDC60042.1"/>
    </source>
</evidence>
<evidence type="ECO:0000256" key="2">
    <source>
        <dbReference type="SAM" id="SignalP"/>
    </source>
</evidence>
<evidence type="ECO:0000256" key="1">
    <source>
        <dbReference type="SAM" id="Phobius"/>
    </source>
</evidence>
<gene>
    <name evidence="3" type="ORF">E1283_36310</name>
</gene>
<keyword evidence="1" id="KW-0472">Membrane</keyword>
<keyword evidence="1" id="KW-1133">Transmembrane helix</keyword>
<name>A0A4R4SDT1_9ACTN</name>
<comment type="caution">
    <text evidence="3">The sequence shown here is derived from an EMBL/GenBank/DDBJ whole genome shotgun (WGS) entry which is preliminary data.</text>
</comment>
<feature type="transmembrane region" description="Helical" evidence="1">
    <location>
        <begin position="28"/>
        <end position="48"/>
    </location>
</feature>
<organism evidence="3 4">
    <name type="scientific">Streptomyces hainanensis</name>
    <dbReference type="NCBI Taxonomy" id="402648"/>
    <lineage>
        <taxon>Bacteria</taxon>
        <taxon>Bacillati</taxon>
        <taxon>Actinomycetota</taxon>
        <taxon>Actinomycetes</taxon>
        <taxon>Kitasatosporales</taxon>
        <taxon>Streptomycetaceae</taxon>
        <taxon>Streptomyces</taxon>
    </lineage>
</organism>
<dbReference type="Proteomes" id="UP000295345">
    <property type="component" value="Unassembled WGS sequence"/>
</dbReference>
<feature type="chain" id="PRO_5020215725" evidence="2">
    <location>
        <begin position="19"/>
        <end position="70"/>
    </location>
</feature>
<keyword evidence="1" id="KW-0812">Transmembrane</keyword>
<keyword evidence="2" id="KW-0732">Signal</keyword>
<proteinExistence type="predicted"/>
<dbReference type="EMBL" id="SMKI01000837">
    <property type="protein sequence ID" value="TDC60042.1"/>
    <property type="molecule type" value="Genomic_DNA"/>
</dbReference>
<feature type="signal peptide" evidence="2">
    <location>
        <begin position="1"/>
        <end position="18"/>
    </location>
</feature>
<evidence type="ECO:0000313" key="4">
    <source>
        <dbReference type="Proteomes" id="UP000295345"/>
    </source>
</evidence>
<accession>A0A4R4SDT1</accession>
<protein>
    <submittedName>
        <fullName evidence="3">Uncharacterized protein</fullName>
    </submittedName>
</protein>
<sequence>MPHALVIICFIAASSVLAATGMAVQDVLVLLSGAGGIGAGVLLTTGYGRPRAAAGGALRRIVSAALTPGR</sequence>
<dbReference type="AlphaFoldDB" id="A0A4R4SDT1"/>